<dbReference type="InterPro" id="IPR029058">
    <property type="entry name" value="AB_hydrolase_fold"/>
</dbReference>
<dbReference type="GO" id="GO:0016787">
    <property type="term" value="F:hydrolase activity"/>
    <property type="evidence" value="ECO:0007669"/>
    <property type="project" value="UniProtKB-KW"/>
</dbReference>
<feature type="domain" description="Alpha/beta hydrolase fold-3" evidence="4">
    <location>
        <begin position="83"/>
        <end position="288"/>
    </location>
</feature>
<dbReference type="AlphaFoldDB" id="A0A345Y4K4"/>
<comment type="similarity">
    <text evidence="1">Belongs to the 'GDXG' lipolytic enzyme family.</text>
</comment>
<dbReference type="InterPro" id="IPR033140">
    <property type="entry name" value="Lipase_GDXG_put_SER_AS"/>
</dbReference>
<dbReference type="SUPFAM" id="SSF53474">
    <property type="entry name" value="alpha/beta-Hydrolases"/>
    <property type="match status" value="1"/>
</dbReference>
<evidence type="ECO:0000256" key="3">
    <source>
        <dbReference type="PROSITE-ProRule" id="PRU10038"/>
    </source>
</evidence>
<sequence>MRQVSPKLAGWLAGFNRQVAILVASGFRPTAAAARETLAGVTRSLVAPGPQIARVADAVVKARPRDVPVRVYHPAPTEARPVIVYYHGGGHMAGSVEVYDPICRRIAAATSHTVVSVDYRLAPEHAYPAGLADSDAVARDVWDALDALSLPYRRELTLAGDSAGGALAASVSARAQFDASLQVDRQVLIYPSLDYTLGQPSVDENGADYFLDKSRVAWYFDHYFQHGENRRTASPLFGEFSTGLPRTLVVTAGFDPLRDEALAYLDQLAEAGVPAEHLHFDDLIHAFLNLEALVADDCAATYAAIGRFVNG</sequence>
<dbReference type="PROSITE" id="PS01174">
    <property type="entry name" value="LIPASE_GDXG_SER"/>
    <property type="match status" value="1"/>
</dbReference>
<accession>A0A345Y4K4</accession>
<organism evidence="5 6">
    <name type="scientific">Crenobacter cavernae</name>
    <dbReference type="NCBI Taxonomy" id="2290923"/>
    <lineage>
        <taxon>Bacteria</taxon>
        <taxon>Pseudomonadati</taxon>
        <taxon>Pseudomonadota</taxon>
        <taxon>Betaproteobacteria</taxon>
        <taxon>Neisseriales</taxon>
        <taxon>Neisseriaceae</taxon>
        <taxon>Crenobacter</taxon>
    </lineage>
</organism>
<evidence type="ECO:0000256" key="1">
    <source>
        <dbReference type="ARBA" id="ARBA00010515"/>
    </source>
</evidence>
<dbReference type="PANTHER" id="PTHR48081">
    <property type="entry name" value="AB HYDROLASE SUPERFAMILY PROTEIN C4A8.06C"/>
    <property type="match status" value="1"/>
</dbReference>
<evidence type="ECO:0000259" key="4">
    <source>
        <dbReference type="Pfam" id="PF07859"/>
    </source>
</evidence>
<evidence type="ECO:0000313" key="6">
    <source>
        <dbReference type="Proteomes" id="UP000254537"/>
    </source>
</evidence>
<name>A0A345Y4K4_9NEIS</name>
<protein>
    <submittedName>
        <fullName evidence="5">Alpha/beta hydrolase</fullName>
    </submittedName>
</protein>
<evidence type="ECO:0000256" key="2">
    <source>
        <dbReference type="ARBA" id="ARBA00022801"/>
    </source>
</evidence>
<dbReference type="KEGG" id="ccah:DWG20_05085"/>
<keyword evidence="2 5" id="KW-0378">Hydrolase</keyword>
<dbReference type="EMBL" id="CP031337">
    <property type="protein sequence ID" value="AXK38856.1"/>
    <property type="molecule type" value="Genomic_DNA"/>
</dbReference>
<dbReference type="Proteomes" id="UP000254537">
    <property type="component" value="Chromosome"/>
</dbReference>
<dbReference type="PANTHER" id="PTHR48081:SF8">
    <property type="entry name" value="ALPHA_BETA HYDROLASE FOLD-3 DOMAIN-CONTAINING PROTEIN-RELATED"/>
    <property type="match status" value="1"/>
</dbReference>
<reference evidence="5 6" key="1">
    <citation type="submission" date="2018-07" db="EMBL/GenBank/DDBJ databases">
        <title>Crenobacter cavernae sp. nov., isolated from a karst cave.</title>
        <authorList>
            <person name="Zhu H."/>
        </authorList>
    </citation>
    <scope>NUCLEOTIDE SEQUENCE [LARGE SCALE GENOMIC DNA]</scope>
    <source>
        <strain evidence="5 6">K1W11S-77</strain>
    </source>
</reference>
<dbReference type="InterPro" id="IPR013094">
    <property type="entry name" value="AB_hydrolase_3"/>
</dbReference>
<dbReference type="OrthoDB" id="9794445at2"/>
<evidence type="ECO:0000313" key="5">
    <source>
        <dbReference type="EMBL" id="AXK38856.1"/>
    </source>
</evidence>
<dbReference type="Pfam" id="PF07859">
    <property type="entry name" value="Abhydrolase_3"/>
    <property type="match status" value="1"/>
</dbReference>
<dbReference type="RefSeq" id="WP_115432791.1">
    <property type="nucleotide sequence ID" value="NZ_CP031337.1"/>
</dbReference>
<proteinExistence type="inferred from homology"/>
<gene>
    <name evidence="5" type="ORF">DWG20_05085</name>
</gene>
<dbReference type="InterPro" id="IPR050300">
    <property type="entry name" value="GDXG_lipolytic_enzyme"/>
</dbReference>
<dbReference type="Gene3D" id="3.40.50.1820">
    <property type="entry name" value="alpha/beta hydrolase"/>
    <property type="match status" value="1"/>
</dbReference>
<feature type="active site" evidence="3">
    <location>
        <position position="162"/>
    </location>
</feature>